<name>A0A969PTW3_9BACI</name>
<sequence length="92" mass="9845">MKQCPICRSELSYMQLLQLNRSLTCSSCNKELVPTKKSRRMQGLLLFGSVGAAYLIGEAGNVDNAVSLILLAVALAVAYAASPVAVSLQKKE</sequence>
<dbReference type="AlphaFoldDB" id="A0A969PTW3"/>
<keyword evidence="1" id="KW-0812">Transmembrane</keyword>
<protein>
    <recommendedName>
        <fullName evidence="4">Cxxc_20_cxxc protein</fullName>
    </recommendedName>
</protein>
<evidence type="ECO:0000313" key="2">
    <source>
        <dbReference type="EMBL" id="NJP37818.1"/>
    </source>
</evidence>
<feature type="transmembrane region" description="Helical" evidence="1">
    <location>
        <begin position="68"/>
        <end position="88"/>
    </location>
</feature>
<gene>
    <name evidence="2" type="ORF">HCN83_09495</name>
</gene>
<dbReference type="EMBL" id="JAATHJ010000012">
    <property type="protein sequence ID" value="NJP37818.1"/>
    <property type="molecule type" value="Genomic_DNA"/>
</dbReference>
<evidence type="ECO:0000256" key="1">
    <source>
        <dbReference type="SAM" id="Phobius"/>
    </source>
</evidence>
<evidence type="ECO:0000313" key="3">
    <source>
        <dbReference type="Proteomes" id="UP000752012"/>
    </source>
</evidence>
<keyword evidence="1" id="KW-0472">Membrane</keyword>
<dbReference type="Proteomes" id="UP000752012">
    <property type="component" value="Unassembled WGS sequence"/>
</dbReference>
<feature type="transmembrane region" description="Helical" evidence="1">
    <location>
        <begin position="44"/>
        <end position="62"/>
    </location>
</feature>
<accession>A0A969PTW3</accession>
<evidence type="ECO:0008006" key="4">
    <source>
        <dbReference type="Google" id="ProtNLM"/>
    </source>
</evidence>
<organism evidence="2 3">
    <name type="scientific">Alkalicoccus luteus</name>
    <dbReference type="NCBI Taxonomy" id="1237094"/>
    <lineage>
        <taxon>Bacteria</taxon>
        <taxon>Bacillati</taxon>
        <taxon>Bacillota</taxon>
        <taxon>Bacilli</taxon>
        <taxon>Bacillales</taxon>
        <taxon>Bacillaceae</taxon>
        <taxon>Alkalicoccus</taxon>
    </lineage>
</organism>
<proteinExistence type="predicted"/>
<reference evidence="2 3" key="1">
    <citation type="submission" date="2020-03" db="EMBL/GenBank/DDBJ databases">
        <title>Assessment of the enzymatic potential of alkaline-tolerant lipase obtained from Bacillus luteus H11 (technogenic soil) for the bioremediation of saline soils contaminated with petroleum substances.</title>
        <authorList>
            <person name="Kalwasinska A."/>
        </authorList>
    </citation>
    <scope>NUCLEOTIDE SEQUENCE [LARGE SCALE GENOMIC DNA]</scope>
    <source>
        <strain evidence="2 3">H11</strain>
    </source>
</reference>
<keyword evidence="3" id="KW-1185">Reference proteome</keyword>
<keyword evidence="1" id="KW-1133">Transmembrane helix</keyword>
<comment type="caution">
    <text evidence="2">The sequence shown here is derived from an EMBL/GenBank/DDBJ whole genome shotgun (WGS) entry which is preliminary data.</text>
</comment>